<dbReference type="EMBL" id="FPKU01000001">
    <property type="protein sequence ID" value="SFZ81814.1"/>
    <property type="molecule type" value="Genomic_DNA"/>
</dbReference>
<feature type="compositionally biased region" description="Basic and acidic residues" evidence="1">
    <location>
        <begin position="100"/>
        <end position="115"/>
    </location>
</feature>
<protein>
    <submittedName>
        <fullName evidence="2">Uncharacterized protein</fullName>
    </submittedName>
</protein>
<accession>A0A1K2HTX9</accession>
<reference evidence="2 3" key="1">
    <citation type="submission" date="2016-11" db="EMBL/GenBank/DDBJ databases">
        <authorList>
            <person name="Jaros S."/>
            <person name="Januszkiewicz K."/>
            <person name="Wedrychowicz H."/>
        </authorList>
    </citation>
    <scope>NUCLEOTIDE SEQUENCE [LARGE SCALE GENOMIC DNA]</scope>
    <source>
        <strain evidence="2 3">ATCC 23634</strain>
    </source>
</reference>
<feature type="region of interest" description="Disordered" evidence="1">
    <location>
        <begin position="79"/>
        <end position="122"/>
    </location>
</feature>
<name>A0A1K2HTX9_9HYPH</name>
<organism evidence="2 3">
    <name type="scientific">Devosia enhydra</name>
    <dbReference type="NCBI Taxonomy" id="665118"/>
    <lineage>
        <taxon>Bacteria</taxon>
        <taxon>Pseudomonadati</taxon>
        <taxon>Pseudomonadota</taxon>
        <taxon>Alphaproteobacteria</taxon>
        <taxon>Hyphomicrobiales</taxon>
        <taxon>Devosiaceae</taxon>
        <taxon>Devosia</taxon>
    </lineage>
</organism>
<dbReference type="Proteomes" id="UP000183447">
    <property type="component" value="Unassembled WGS sequence"/>
</dbReference>
<gene>
    <name evidence="2" type="ORF">SAMN02983003_0707</name>
</gene>
<evidence type="ECO:0000313" key="2">
    <source>
        <dbReference type="EMBL" id="SFZ81814.1"/>
    </source>
</evidence>
<dbReference type="AlphaFoldDB" id="A0A1K2HTX9"/>
<evidence type="ECO:0000256" key="1">
    <source>
        <dbReference type="SAM" id="MobiDB-lite"/>
    </source>
</evidence>
<proteinExistence type="predicted"/>
<sequence length="157" mass="17168">MGAQHQPARIELTAKAEAYVEHQRRKAFRARIEACLDEVHAMIEILDRLDGDCDLEPNLGAPEIPPLRLVACNGNLSGWGREQGDQRRWAQGAEDDTEHEDEHGGDIQDEPHDALSEGNDELDLGWSESVVQGCGMCAQGNIERDGDMPGGSLIAAE</sequence>
<keyword evidence="3" id="KW-1185">Reference proteome</keyword>
<evidence type="ECO:0000313" key="3">
    <source>
        <dbReference type="Proteomes" id="UP000183447"/>
    </source>
</evidence>
<dbReference type="RefSeq" id="WP_072339053.1">
    <property type="nucleotide sequence ID" value="NZ_FPKU01000001.1"/>
</dbReference>